<keyword evidence="1" id="KW-1133">Transmembrane helix</keyword>
<dbReference type="STRING" id="1619234.SAMN05421730_106910"/>
<feature type="transmembrane region" description="Helical" evidence="1">
    <location>
        <begin position="149"/>
        <end position="169"/>
    </location>
</feature>
<dbReference type="RefSeq" id="WP_091237109.1">
    <property type="nucleotide sequence ID" value="NZ_FMKA01000069.1"/>
</dbReference>
<keyword evidence="1" id="KW-0472">Membrane</keyword>
<dbReference type="InterPro" id="IPR021359">
    <property type="entry name" value="DUF2812"/>
</dbReference>
<dbReference type="EMBL" id="FMKA01000069">
    <property type="protein sequence ID" value="SCP99903.1"/>
    <property type="molecule type" value="Genomic_DNA"/>
</dbReference>
<dbReference type="AlphaFoldDB" id="A0A1D3TZB8"/>
<protein>
    <recommendedName>
        <fullName evidence="4">DUF2812 domain-containing protein</fullName>
    </recommendedName>
</protein>
<evidence type="ECO:0000256" key="1">
    <source>
        <dbReference type="SAM" id="Phobius"/>
    </source>
</evidence>
<gene>
    <name evidence="2" type="ORF">SAMN05421730_106910</name>
</gene>
<organism evidence="2 3">
    <name type="scientific">Anaerobium acetethylicum</name>
    <dbReference type="NCBI Taxonomy" id="1619234"/>
    <lineage>
        <taxon>Bacteria</taxon>
        <taxon>Bacillati</taxon>
        <taxon>Bacillota</taxon>
        <taxon>Clostridia</taxon>
        <taxon>Lachnospirales</taxon>
        <taxon>Lachnospiraceae</taxon>
        <taxon>Anaerobium</taxon>
    </lineage>
</organism>
<evidence type="ECO:0000313" key="3">
    <source>
        <dbReference type="Proteomes" id="UP000199315"/>
    </source>
</evidence>
<name>A0A1D3TZB8_9FIRM</name>
<evidence type="ECO:0008006" key="4">
    <source>
        <dbReference type="Google" id="ProtNLM"/>
    </source>
</evidence>
<dbReference type="OrthoDB" id="8757095at2"/>
<accession>A0A1D3TZB8</accession>
<dbReference type="Pfam" id="PF11193">
    <property type="entry name" value="DUF2812"/>
    <property type="match status" value="1"/>
</dbReference>
<reference evidence="2 3" key="1">
    <citation type="submission" date="2016-09" db="EMBL/GenBank/DDBJ databases">
        <authorList>
            <person name="Capua I."/>
            <person name="De Benedictis P."/>
            <person name="Joannis T."/>
            <person name="Lombin L.H."/>
            <person name="Cattoli G."/>
        </authorList>
    </citation>
    <scope>NUCLEOTIDE SEQUENCE [LARGE SCALE GENOMIC DNA]</scope>
    <source>
        <strain evidence="2 3">GluBS11</strain>
    </source>
</reference>
<sequence>MRNKKRVFRYFTIMDYENEGEFLREQHKQGWKFTKVSFLGIYHFVKCNAEDVIYQLDYNQDGISHKSEYVQMFEDCGWEYLLDFVGYSYFRKPVSEMKGKEEIFCDDESRLEMMKRVFKGRMLPLIIFFFCSIPPTIHQYSLNGVTSPFTIMQITILIIYLMIFTKFVVKFKDFKEGIGK</sequence>
<keyword evidence="3" id="KW-1185">Reference proteome</keyword>
<dbReference type="Proteomes" id="UP000199315">
    <property type="component" value="Unassembled WGS sequence"/>
</dbReference>
<evidence type="ECO:0000313" key="2">
    <source>
        <dbReference type="EMBL" id="SCP99903.1"/>
    </source>
</evidence>
<proteinExistence type="predicted"/>
<keyword evidence="1" id="KW-0812">Transmembrane</keyword>
<feature type="transmembrane region" description="Helical" evidence="1">
    <location>
        <begin position="120"/>
        <end position="137"/>
    </location>
</feature>